<name>A0A419DFL6_9BACT</name>
<reference evidence="1 2" key="1">
    <citation type="journal article" date="2017" name="ISME J.">
        <title>Energy and carbon metabolisms in a deep terrestrial subsurface fluid microbial community.</title>
        <authorList>
            <person name="Momper L."/>
            <person name="Jungbluth S.P."/>
            <person name="Lee M.D."/>
            <person name="Amend J.P."/>
        </authorList>
    </citation>
    <scope>NUCLEOTIDE SEQUENCE [LARGE SCALE GENOMIC DNA]</scope>
    <source>
        <strain evidence="1">SURF_29</strain>
    </source>
</reference>
<evidence type="ECO:0000313" key="2">
    <source>
        <dbReference type="Proteomes" id="UP000285655"/>
    </source>
</evidence>
<sequence length="92" mass="10584">MDEKDIKKIEEVFKYHIGILSEDVQRKLDIVTEGYQMLSEKLDCLESRFAQRVNEIDAKLSKKIDAVATDLAAHRADTESHKAGYRISESRD</sequence>
<organism evidence="1 2">
    <name type="scientific">candidate division WS5 bacterium</name>
    <dbReference type="NCBI Taxonomy" id="2093353"/>
    <lineage>
        <taxon>Bacteria</taxon>
        <taxon>candidate division WS5</taxon>
    </lineage>
</organism>
<dbReference type="Proteomes" id="UP000285655">
    <property type="component" value="Unassembled WGS sequence"/>
</dbReference>
<accession>A0A419DFL6</accession>
<evidence type="ECO:0000313" key="1">
    <source>
        <dbReference type="EMBL" id="RJO61820.1"/>
    </source>
</evidence>
<protein>
    <submittedName>
        <fullName evidence="1">Uncharacterized protein</fullName>
    </submittedName>
</protein>
<comment type="caution">
    <text evidence="1">The sequence shown here is derived from an EMBL/GenBank/DDBJ whole genome shotgun (WGS) entry which is preliminary data.</text>
</comment>
<dbReference type="AlphaFoldDB" id="A0A419DFL6"/>
<proteinExistence type="predicted"/>
<gene>
    <name evidence="1" type="ORF">C4544_01700</name>
</gene>
<dbReference type="EMBL" id="QZJW01000009">
    <property type="protein sequence ID" value="RJO61820.1"/>
    <property type="molecule type" value="Genomic_DNA"/>
</dbReference>